<organism evidence="1 2">
    <name type="scientific">Paramecium tetraurelia</name>
    <dbReference type="NCBI Taxonomy" id="5888"/>
    <lineage>
        <taxon>Eukaryota</taxon>
        <taxon>Sar</taxon>
        <taxon>Alveolata</taxon>
        <taxon>Ciliophora</taxon>
        <taxon>Intramacronucleata</taxon>
        <taxon>Oligohymenophorea</taxon>
        <taxon>Peniculida</taxon>
        <taxon>Parameciidae</taxon>
        <taxon>Paramecium</taxon>
    </lineage>
</organism>
<protein>
    <submittedName>
        <fullName evidence="1">Uncharacterized protein</fullName>
    </submittedName>
</protein>
<evidence type="ECO:0000313" key="2">
    <source>
        <dbReference type="Proteomes" id="UP000000600"/>
    </source>
</evidence>
<name>A0CTH0_PARTE</name>
<dbReference type="RefSeq" id="XP_001441484.1">
    <property type="nucleotide sequence ID" value="XM_001441447.1"/>
</dbReference>
<sequence>MSVRLPYPQTNVQTQQLKPSGQVAVQKHTGFAFNCLDRDELENQDKIDLYGIENQVESQNG</sequence>
<keyword evidence="2" id="KW-1185">Reference proteome</keyword>
<evidence type="ECO:0000313" key="1">
    <source>
        <dbReference type="EMBL" id="CAK74087.1"/>
    </source>
</evidence>
<dbReference type="HOGENOM" id="CLU_2927554_0_0_1"/>
<dbReference type="AlphaFoldDB" id="A0CTH0"/>
<gene>
    <name evidence="1" type="ORF">GSPATT00010321001</name>
</gene>
<dbReference type="GeneID" id="5027269"/>
<dbReference type="EMBL" id="CT868174">
    <property type="protein sequence ID" value="CAK74087.1"/>
    <property type="molecule type" value="Genomic_DNA"/>
</dbReference>
<dbReference type="InParanoid" id="A0CTH0"/>
<reference evidence="1 2" key="1">
    <citation type="journal article" date="2006" name="Nature">
        <title>Global trends of whole-genome duplications revealed by the ciliate Paramecium tetraurelia.</title>
        <authorList>
            <consortium name="Genoscope"/>
            <person name="Aury J.-M."/>
            <person name="Jaillon O."/>
            <person name="Duret L."/>
            <person name="Noel B."/>
            <person name="Jubin C."/>
            <person name="Porcel B.M."/>
            <person name="Segurens B."/>
            <person name="Daubin V."/>
            <person name="Anthouard V."/>
            <person name="Aiach N."/>
            <person name="Arnaiz O."/>
            <person name="Billaut A."/>
            <person name="Beisson J."/>
            <person name="Blanc I."/>
            <person name="Bouhouche K."/>
            <person name="Camara F."/>
            <person name="Duharcourt S."/>
            <person name="Guigo R."/>
            <person name="Gogendeau D."/>
            <person name="Katinka M."/>
            <person name="Keller A.-M."/>
            <person name="Kissmehl R."/>
            <person name="Klotz C."/>
            <person name="Koll F."/>
            <person name="Le Moue A."/>
            <person name="Lepere C."/>
            <person name="Malinsky S."/>
            <person name="Nowacki M."/>
            <person name="Nowak J.K."/>
            <person name="Plattner H."/>
            <person name="Poulain J."/>
            <person name="Ruiz F."/>
            <person name="Serrano V."/>
            <person name="Zagulski M."/>
            <person name="Dessen P."/>
            <person name="Betermier M."/>
            <person name="Weissenbach J."/>
            <person name="Scarpelli C."/>
            <person name="Schachter V."/>
            <person name="Sperling L."/>
            <person name="Meyer E."/>
            <person name="Cohen J."/>
            <person name="Wincker P."/>
        </authorList>
    </citation>
    <scope>NUCLEOTIDE SEQUENCE [LARGE SCALE GENOMIC DNA]</scope>
    <source>
        <strain evidence="1 2">Stock d4-2</strain>
    </source>
</reference>
<proteinExistence type="predicted"/>
<dbReference type="Proteomes" id="UP000000600">
    <property type="component" value="Unassembled WGS sequence"/>
</dbReference>
<accession>A0CTH0</accession>
<dbReference type="KEGG" id="ptm:GSPATT00010321001"/>